<dbReference type="InterPro" id="IPR036866">
    <property type="entry name" value="RibonucZ/Hydroxyglut_hydro"/>
</dbReference>
<proteinExistence type="predicted"/>
<feature type="compositionally biased region" description="Basic and acidic residues" evidence="1">
    <location>
        <begin position="211"/>
        <end position="223"/>
    </location>
</feature>
<dbReference type="SMART" id="SM00849">
    <property type="entry name" value="Lactamase_B"/>
    <property type="match status" value="1"/>
</dbReference>
<dbReference type="PANTHER" id="PTHR46233">
    <property type="entry name" value="HYDROXYACYLGLUTATHIONE HYDROLASE GLOC"/>
    <property type="match status" value="1"/>
</dbReference>
<keyword evidence="4" id="KW-1185">Reference proteome</keyword>
<protein>
    <recommendedName>
        <fullName evidence="2">Metallo-beta-lactamase domain-containing protein</fullName>
    </recommendedName>
</protein>
<organism evidence="3 4">
    <name type="scientific">Mobilicoccus pelagius NBRC 104925</name>
    <dbReference type="NCBI Taxonomy" id="1089455"/>
    <lineage>
        <taxon>Bacteria</taxon>
        <taxon>Bacillati</taxon>
        <taxon>Actinomycetota</taxon>
        <taxon>Actinomycetes</taxon>
        <taxon>Micrococcales</taxon>
        <taxon>Dermatophilaceae</taxon>
        <taxon>Mobilicoccus</taxon>
    </lineage>
</organism>
<feature type="region of interest" description="Disordered" evidence="1">
    <location>
        <begin position="200"/>
        <end position="223"/>
    </location>
</feature>
<dbReference type="InterPro" id="IPR051453">
    <property type="entry name" value="MBL_Glyoxalase_II"/>
</dbReference>
<dbReference type="eggNOG" id="COG0491">
    <property type="taxonomic scope" value="Bacteria"/>
</dbReference>
<accession>H5URS2</accession>
<name>H5URS2_9MICO</name>
<evidence type="ECO:0000313" key="3">
    <source>
        <dbReference type="EMBL" id="GAB48430.1"/>
    </source>
</evidence>
<dbReference type="STRING" id="1089455.MOPEL_073_00700"/>
<dbReference type="SUPFAM" id="SSF56281">
    <property type="entry name" value="Metallo-hydrolase/oxidoreductase"/>
    <property type="match status" value="1"/>
</dbReference>
<dbReference type="RefSeq" id="WP_009482328.1">
    <property type="nucleotide sequence ID" value="NZ_BAFE01000052.1"/>
</dbReference>
<dbReference type="PANTHER" id="PTHR46233:SF4">
    <property type="entry name" value="METALLO-BETA-LACTAMASE DOMAIN-CONTAINING PROTEIN"/>
    <property type="match status" value="1"/>
</dbReference>
<dbReference type="Gene3D" id="3.60.15.10">
    <property type="entry name" value="Ribonuclease Z/Hydroxyacylglutathione hydrolase-like"/>
    <property type="match status" value="1"/>
</dbReference>
<gene>
    <name evidence="3" type="ORF">MOPEL_073_00700</name>
</gene>
<reference evidence="3 4" key="1">
    <citation type="submission" date="2012-02" db="EMBL/GenBank/DDBJ databases">
        <title>Whole genome shotgun sequence of Mobilicoccus pelagius NBRC 104925.</title>
        <authorList>
            <person name="Yoshida Y."/>
            <person name="Hosoyama A."/>
            <person name="Tsuchikane K."/>
            <person name="Katsumata H."/>
            <person name="Yamazaki S."/>
            <person name="Fujita N."/>
        </authorList>
    </citation>
    <scope>NUCLEOTIDE SEQUENCE [LARGE SCALE GENOMIC DNA]</scope>
    <source>
        <strain evidence="3 4">NBRC 104925</strain>
    </source>
</reference>
<dbReference type="EMBL" id="BAFE01000052">
    <property type="protein sequence ID" value="GAB48430.1"/>
    <property type="molecule type" value="Genomic_DNA"/>
</dbReference>
<dbReference type="Proteomes" id="UP000004367">
    <property type="component" value="Unassembled WGS sequence"/>
</dbReference>
<dbReference type="InterPro" id="IPR001279">
    <property type="entry name" value="Metallo-B-lactamas"/>
</dbReference>
<dbReference type="AlphaFoldDB" id="H5URS2"/>
<evidence type="ECO:0000256" key="1">
    <source>
        <dbReference type="SAM" id="MobiDB-lite"/>
    </source>
</evidence>
<evidence type="ECO:0000313" key="4">
    <source>
        <dbReference type="Proteomes" id="UP000004367"/>
    </source>
</evidence>
<sequence length="223" mass="23566">MSASEIVTTPGSREGIRVERVITRGVFTLDGGEWEVDNNIWIVGDDSEVIVVDAAHEAGPIVEALDGRTVKAIVLTHGHNDHINASDELAAATGAPRLLHPADRMLWDAEFPDAAPDGELADGQVVEVAGLPLTVFHTPGHSPGAVCLHSPDLAVLFSGDTLFNGGPGATGRSFSDFDTIIASITDRLLTLPGETLVLTGHGDSTTIGDEAPDRQKWIDEHED</sequence>
<dbReference type="Pfam" id="PF00753">
    <property type="entry name" value="Lactamase_B"/>
    <property type="match status" value="1"/>
</dbReference>
<evidence type="ECO:0000259" key="2">
    <source>
        <dbReference type="SMART" id="SM00849"/>
    </source>
</evidence>
<feature type="domain" description="Metallo-beta-lactamase" evidence="2">
    <location>
        <begin position="37"/>
        <end position="201"/>
    </location>
</feature>
<dbReference type="CDD" id="cd06262">
    <property type="entry name" value="metallo-hydrolase-like_MBL-fold"/>
    <property type="match status" value="1"/>
</dbReference>
<comment type="caution">
    <text evidence="3">The sequence shown here is derived from an EMBL/GenBank/DDBJ whole genome shotgun (WGS) entry which is preliminary data.</text>
</comment>